<dbReference type="PANTHER" id="PTHR11364">
    <property type="entry name" value="THIOSULFATE SULFERTANSFERASE"/>
    <property type="match status" value="1"/>
</dbReference>
<sequence length="279" mass="28317">MDPLVGVAALAASLRSARPPVVLDVRWRLAGPPGRDDYAAGHLPGAVFVDLDTQLCGPPGAGGRHPLPDPAALAGVLRAAGIGAGRPVVVYDGGEGQAAARAWWTLRWAGHEDVRVLDGGFAAWVAAGEPVTTAVPEPEPGDFTVRPGGLPVLDASAAARLAGDGVLIDVRVPARYRGETEPVDPVAGHIPGAVNLPTTEHVGADGRVRPADALRAGFARVGVTDGVRVGAYCGSGVTAAHTVLALHRAGRTDAALYVGSWSGWVTDPARPVATGDGPD</sequence>
<dbReference type="Pfam" id="PF00581">
    <property type="entry name" value="Rhodanese"/>
    <property type="match status" value="2"/>
</dbReference>
<feature type="domain" description="Rhodanese" evidence="3">
    <location>
        <begin position="161"/>
        <end position="273"/>
    </location>
</feature>
<dbReference type="CDD" id="cd01448">
    <property type="entry name" value="TST_Repeat_1"/>
    <property type="match status" value="1"/>
</dbReference>
<dbReference type="PROSITE" id="PS00380">
    <property type="entry name" value="RHODANESE_1"/>
    <property type="match status" value="1"/>
</dbReference>
<evidence type="ECO:0000256" key="1">
    <source>
        <dbReference type="ARBA" id="ARBA00022679"/>
    </source>
</evidence>
<dbReference type="Proteomes" id="UP001582793">
    <property type="component" value="Unassembled WGS sequence"/>
</dbReference>
<dbReference type="EC" id="2.8.1.-" evidence="4"/>
<keyword evidence="1 4" id="KW-0808">Transferase</keyword>
<dbReference type="InterPro" id="IPR001307">
    <property type="entry name" value="Thiosulphate_STrfase_CS"/>
</dbReference>
<accession>A0ABV5CUF1</accession>
<dbReference type="SUPFAM" id="SSF52821">
    <property type="entry name" value="Rhodanese/Cell cycle control phosphatase"/>
    <property type="match status" value="2"/>
</dbReference>
<name>A0ABV5CUF1_9ACTN</name>
<comment type="caution">
    <text evidence="4">The sequence shown here is derived from an EMBL/GenBank/DDBJ whole genome shotgun (WGS) entry which is preliminary data.</text>
</comment>
<dbReference type="PROSITE" id="PS50206">
    <property type="entry name" value="RHODANESE_3"/>
    <property type="match status" value="2"/>
</dbReference>
<evidence type="ECO:0000256" key="2">
    <source>
        <dbReference type="ARBA" id="ARBA00022737"/>
    </source>
</evidence>
<feature type="domain" description="Rhodanese" evidence="3">
    <location>
        <begin position="16"/>
        <end position="133"/>
    </location>
</feature>
<dbReference type="CDD" id="cd01449">
    <property type="entry name" value="TST_Repeat_2"/>
    <property type="match status" value="1"/>
</dbReference>
<reference evidence="4 5" key="1">
    <citation type="submission" date="2024-04" db="EMBL/GenBank/DDBJ databases">
        <title>Polymorphospora sp. isolated from Baiyangdian Lake in Xiong'an New Area.</title>
        <authorList>
            <person name="Zhang X."/>
            <person name="Liu J."/>
        </authorList>
    </citation>
    <scope>NUCLEOTIDE SEQUENCE [LARGE SCALE GENOMIC DNA]</scope>
    <source>
        <strain evidence="4 5">2-325</strain>
    </source>
</reference>
<evidence type="ECO:0000313" key="4">
    <source>
        <dbReference type="EMBL" id="MFB6394636.1"/>
    </source>
</evidence>
<organism evidence="4 5">
    <name type="scientific">Polymorphospora lycopeni</name>
    <dbReference type="NCBI Taxonomy" id="3140240"/>
    <lineage>
        <taxon>Bacteria</taxon>
        <taxon>Bacillati</taxon>
        <taxon>Actinomycetota</taxon>
        <taxon>Actinomycetes</taxon>
        <taxon>Micromonosporales</taxon>
        <taxon>Micromonosporaceae</taxon>
        <taxon>Polymorphospora</taxon>
    </lineage>
</organism>
<dbReference type="InterPro" id="IPR045078">
    <property type="entry name" value="TST/MPST-like"/>
</dbReference>
<dbReference type="EMBL" id="JBCGDC010000041">
    <property type="protein sequence ID" value="MFB6394636.1"/>
    <property type="molecule type" value="Genomic_DNA"/>
</dbReference>
<dbReference type="SMART" id="SM00450">
    <property type="entry name" value="RHOD"/>
    <property type="match status" value="2"/>
</dbReference>
<evidence type="ECO:0000259" key="3">
    <source>
        <dbReference type="PROSITE" id="PS50206"/>
    </source>
</evidence>
<dbReference type="GO" id="GO:0016740">
    <property type="term" value="F:transferase activity"/>
    <property type="evidence" value="ECO:0007669"/>
    <property type="project" value="UniProtKB-KW"/>
</dbReference>
<gene>
    <name evidence="4" type="ORF">AAFH96_16205</name>
</gene>
<evidence type="ECO:0000313" key="5">
    <source>
        <dbReference type="Proteomes" id="UP001582793"/>
    </source>
</evidence>
<keyword evidence="2" id="KW-0677">Repeat</keyword>
<dbReference type="Gene3D" id="3.40.250.10">
    <property type="entry name" value="Rhodanese-like domain"/>
    <property type="match status" value="2"/>
</dbReference>
<dbReference type="InterPro" id="IPR001763">
    <property type="entry name" value="Rhodanese-like_dom"/>
</dbReference>
<protein>
    <submittedName>
        <fullName evidence="4">Sulfurtransferase</fullName>
        <ecNumber evidence="4">2.8.1.-</ecNumber>
    </submittedName>
</protein>
<dbReference type="PANTHER" id="PTHR11364:SF27">
    <property type="entry name" value="SULFURTRANSFERASE"/>
    <property type="match status" value="1"/>
</dbReference>
<keyword evidence="5" id="KW-1185">Reference proteome</keyword>
<proteinExistence type="predicted"/>
<dbReference type="InterPro" id="IPR036873">
    <property type="entry name" value="Rhodanese-like_dom_sf"/>
</dbReference>